<keyword evidence="2" id="KW-1185">Reference proteome</keyword>
<organism evidence="1 2">
    <name type="scientific">Protopolystoma xenopodis</name>
    <dbReference type="NCBI Taxonomy" id="117903"/>
    <lineage>
        <taxon>Eukaryota</taxon>
        <taxon>Metazoa</taxon>
        <taxon>Spiralia</taxon>
        <taxon>Lophotrochozoa</taxon>
        <taxon>Platyhelminthes</taxon>
        <taxon>Monogenea</taxon>
        <taxon>Polyopisthocotylea</taxon>
        <taxon>Polystomatidea</taxon>
        <taxon>Polystomatidae</taxon>
        <taxon>Protopolystoma</taxon>
    </lineage>
</organism>
<protein>
    <submittedName>
        <fullName evidence="1">Uncharacterized protein</fullName>
    </submittedName>
</protein>
<evidence type="ECO:0000313" key="2">
    <source>
        <dbReference type="Proteomes" id="UP000784294"/>
    </source>
</evidence>
<dbReference type="EMBL" id="CAAALY010087650">
    <property type="protein sequence ID" value="VEL27495.1"/>
    <property type="molecule type" value="Genomic_DNA"/>
</dbReference>
<comment type="caution">
    <text evidence="1">The sequence shown here is derived from an EMBL/GenBank/DDBJ whole genome shotgun (WGS) entry which is preliminary data.</text>
</comment>
<proteinExistence type="predicted"/>
<name>A0A3S5A4J1_9PLAT</name>
<sequence>MTDYHCRPEEVGSIIFFRPGHYWIFGWLQLLPVISCQDASDTIRADSEASSSAVMSIPSSDQGLANTNDCTFANLPDEGSIIYSARGIYVHVQSMPTDAILMPP</sequence>
<dbReference type="Proteomes" id="UP000784294">
    <property type="component" value="Unassembled WGS sequence"/>
</dbReference>
<dbReference type="AlphaFoldDB" id="A0A3S5A4J1"/>
<reference evidence="1" key="1">
    <citation type="submission" date="2018-11" db="EMBL/GenBank/DDBJ databases">
        <authorList>
            <consortium name="Pathogen Informatics"/>
        </authorList>
    </citation>
    <scope>NUCLEOTIDE SEQUENCE</scope>
</reference>
<gene>
    <name evidence="1" type="ORF">PXEA_LOCUS20935</name>
</gene>
<accession>A0A3S5A4J1</accession>
<evidence type="ECO:0000313" key="1">
    <source>
        <dbReference type="EMBL" id="VEL27495.1"/>
    </source>
</evidence>